<organism evidence="4 5">
    <name type="scientific">Adineta ricciae</name>
    <name type="common">Rotifer</name>
    <dbReference type="NCBI Taxonomy" id="249248"/>
    <lineage>
        <taxon>Eukaryota</taxon>
        <taxon>Metazoa</taxon>
        <taxon>Spiralia</taxon>
        <taxon>Gnathifera</taxon>
        <taxon>Rotifera</taxon>
        <taxon>Eurotatoria</taxon>
        <taxon>Bdelloidea</taxon>
        <taxon>Adinetida</taxon>
        <taxon>Adinetidae</taxon>
        <taxon>Adineta</taxon>
    </lineage>
</organism>
<evidence type="ECO:0000313" key="4">
    <source>
        <dbReference type="EMBL" id="CAF1667044.1"/>
    </source>
</evidence>
<feature type="repeat" description="NHL" evidence="2">
    <location>
        <begin position="109"/>
        <end position="148"/>
    </location>
</feature>
<dbReference type="InterPro" id="IPR011042">
    <property type="entry name" value="6-blade_b-propeller_TolB-like"/>
</dbReference>
<reference evidence="4" key="1">
    <citation type="submission" date="2021-02" db="EMBL/GenBank/DDBJ databases">
        <authorList>
            <person name="Nowell W R."/>
        </authorList>
    </citation>
    <scope>NUCLEOTIDE SEQUENCE</scope>
</reference>
<accession>A0A816FW71</accession>
<keyword evidence="5" id="KW-1185">Reference proteome</keyword>
<proteinExistence type="predicted"/>
<dbReference type="EMBL" id="CAJNOR010012334">
    <property type="protein sequence ID" value="CAF1667044.1"/>
    <property type="molecule type" value="Genomic_DNA"/>
</dbReference>
<feature type="non-terminal residue" evidence="4">
    <location>
        <position position="1"/>
    </location>
</feature>
<dbReference type="InterPro" id="IPR002859">
    <property type="entry name" value="PKD/REJ-like"/>
</dbReference>
<dbReference type="AlphaFoldDB" id="A0A816FW71"/>
<dbReference type="PANTHER" id="PTHR24104:SF25">
    <property type="entry name" value="PROTEIN LIN-41"/>
    <property type="match status" value="1"/>
</dbReference>
<evidence type="ECO:0000259" key="3">
    <source>
        <dbReference type="Pfam" id="PF02010"/>
    </source>
</evidence>
<evidence type="ECO:0000256" key="2">
    <source>
        <dbReference type="PROSITE-ProRule" id="PRU00504"/>
    </source>
</evidence>
<sequence>MDTKQILIWANQSSNPTKNISGNFVESLSIFVTNVGDIFIDNGWSNNQVNQWNQRNESFITVMSVDSQCFGLFVDQNNSLYCSMLNKHKVMKRWLNDVDLKPKIVAGNGARGSALNQLYHPYGIFVDVNFDLYVADYSNNRIQQFEVGQLNGKTKVGNGSSSVTFTLNLPSGIVLDAQKYFFIAESGKGRIIREDANGFRCLVGCDGKGSQSDQLSSPFTLSFDIDGNIFVIDNGNHRIQKFNFEKTSCQNSSFIETTKKMQQNEMTTIENILQSQQTIKEETTIFSTTMNQISTNFPKIEKKCSSVEIDLIPHSTFSSPIQIRRNRDFYILSKIQFECSKSFEIKSQWKIRNCTKNCTNELLFDSIDFTRTDLYIPSITIPYGIYEFTLHIQLKDYLHIRSSKSIYIQI</sequence>
<evidence type="ECO:0000313" key="5">
    <source>
        <dbReference type="Proteomes" id="UP000663828"/>
    </source>
</evidence>
<comment type="caution">
    <text evidence="4">The sequence shown here is derived from an EMBL/GenBank/DDBJ whole genome shotgun (WGS) entry which is preliminary data.</text>
</comment>
<dbReference type="SUPFAM" id="SSF101898">
    <property type="entry name" value="NHL repeat"/>
    <property type="match status" value="1"/>
</dbReference>
<dbReference type="PANTHER" id="PTHR24104">
    <property type="entry name" value="E3 UBIQUITIN-PROTEIN LIGASE NHLRC1-RELATED"/>
    <property type="match status" value="1"/>
</dbReference>
<dbReference type="GO" id="GO:0008270">
    <property type="term" value="F:zinc ion binding"/>
    <property type="evidence" value="ECO:0007669"/>
    <property type="project" value="UniProtKB-KW"/>
</dbReference>
<feature type="domain" description="PKD/REJ-like" evidence="3">
    <location>
        <begin position="334"/>
        <end position="410"/>
    </location>
</feature>
<dbReference type="CDD" id="cd05819">
    <property type="entry name" value="NHL"/>
    <property type="match status" value="1"/>
</dbReference>
<dbReference type="InterPro" id="IPR050952">
    <property type="entry name" value="TRIM-NHL_E3_ligases"/>
</dbReference>
<dbReference type="InterPro" id="IPR001258">
    <property type="entry name" value="NHL_repeat"/>
</dbReference>
<name>A0A816FW71_ADIRI</name>
<dbReference type="PROSITE" id="PS51125">
    <property type="entry name" value="NHL"/>
    <property type="match status" value="2"/>
</dbReference>
<dbReference type="Pfam" id="PF02010">
    <property type="entry name" value="REJ"/>
    <property type="match status" value="1"/>
</dbReference>
<gene>
    <name evidence="4" type="ORF">XAT740_LOCUS57971</name>
</gene>
<dbReference type="Proteomes" id="UP000663828">
    <property type="component" value="Unassembled WGS sequence"/>
</dbReference>
<keyword evidence="1" id="KW-0677">Repeat</keyword>
<dbReference type="Gene3D" id="2.120.10.30">
    <property type="entry name" value="TolB, C-terminal domain"/>
    <property type="match status" value="1"/>
</dbReference>
<evidence type="ECO:0000256" key="1">
    <source>
        <dbReference type="ARBA" id="ARBA00022737"/>
    </source>
</evidence>
<protein>
    <recommendedName>
        <fullName evidence="3">PKD/REJ-like domain-containing protein</fullName>
    </recommendedName>
</protein>
<feature type="repeat" description="NHL" evidence="2">
    <location>
        <begin position="214"/>
        <end position="245"/>
    </location>
</feature>